<dbReference type="PANTHER" id="PTHR24305:SF166">
    <property type="entry name" value="CYTOCHROME P450 12A4, MITOCHONDRIAL-RELATED"/>
    <property type="match status" value="1"/>
</dbReference>
<gene>
    <name evidence="2" type="ORF">ACFP3R_21995</name>
</gene>
<protein>
    <submittedName>
        <fullName evidence="2">Cytochrome P450</fullName>
    </submittedName>
</protein>
<dbReference type="PANTHER" id="PTHR24305">
    <property type="entry name" value="CYTOCHROME P450"/>
    <property type="match status" value="1"/>
</dbReference>
<name>A0ABW1P9C1_9PSEU</name>
<dbReference type="RefSeq" id="WP_380638250.1">
    <property type="nucleotide sequence ID" value="NZ_JBHSQO010000023.1"/>
</dbReference>
<dbReference type="PRINTS" id="PR00385">
    <property type="entry name" value="P450"/>
</dbReference>
<sequence length="377" mass="40693">MRDPREELLAAARAGDGVTELRPGLWLVTDPPSTARLLASPDAVTGRSAPRRDLTSWGPDGTATWMAVRRALRPVLTAPHLEPLLPAIAEQARRTTAAWPVPGVVDGVRAAVRLVSDATLAHLLGAPSATLSALVDEELSAAGRTRAVLGRPVLGRRSLDRARRATYDAVRHRVRADPEGLPALLAAHGFEEHHITLTVRTLLLSGHHVPASALAWTFHRLALHPDAQDQARAEALAHPEPGADLPFCRGVVRETLRLHPPVWQLRRQLHAPVAPLPAGATAVFSPYLNHRDAAAHPDPDAFRPERRHLRPAPGSYLPFALGPRSCPASRTALVQLTVLLAEVLKTHRLSRHRDPGPSRGVLYAPDGLALRVVPVNA</sequence>
<comment type="caution">
    <text evidence="2">The sequence shown here is derived from an EMBL/GenBank/DDBJ whole genome shotgun (WGS) entry which is preliminary data.</text>
</comment>
<evidence type="ECO:0000313" key="2">
    <source>
        <dbReference type="EMBL" id="MFC6091950.1"/>
    </source>
</evidence>
<organism evidence="2 3">
    <name type="scientific">Saccharothrix lopnurensis</name>
    <dbReference type="NCBI Taxonomy" id="1670621"/>
    <lineage>
        <taxon>Bacteria</taxon>
        <taxon>Bacillati</taxon>
        <taxon>Actinomycetota</taxon>
        <taxon>Actinomycetes</taxon>
        <taxon>Pseudonocardiales</taxon>
        <taxon>Pseudonocardiaceae</taxon>
        <taxon>Saccharothrix</taxon>
    </lineage>
</organism>
<dbReference type="Pfam" id="PF00067">
    <property type="entry name" value="p450"/>
    <property type="match status" value="1"/>
</dbReference>
<evidence type="ECO:0000256" key="1">
    <source>
        <dbReference type="ARBA" id="ARBA00010617"/>
    </source>
</evidence>
<dbReference type="Proteomes" id="UP001596220">
    <property type="component" value="Unassembled WGS sequence"/>
</dbReference>
<keyword evidence="3" id="KW-1185">Reference proteome</keyword>
<dbReference type="InterPro" id="IPR036396">
    <property type="entry name" value="Cyt_P450_sf"/>
</dbReference>
<evidence type="ECO:0000313" key="3">
    <source>
        <dbReference type="Proteomes" id="UP001596220"/>
    </source>
</evidence>
<reference evidence="3" key="1">
    <citation type="journal article" date="2019" name="Int. J. Syst. Evol. Microbiol.">
        <title>The Global Catalogue of Microorganisms (GCM) 10K type strain sequencing project: providing services to taxonomists for standard genome sequencing and annotation.</title>
        <authorList>
            <consortium name="The Broad Institute Genomics Platform"/>
            <consortium name="The Broad Institute Genome Sequencing Center for Infectious Disease"/>
            <person name="Wu L."/>
            <person name="Ma J."/>
        </authorList>
    </citation>
    <scope>NUCLEOTIDE SEQUENCE [LARGE SCALE GENOMIC DNA]</scope>
    <source>
        <strain evidence="3">CGMCC 4.7246</strain>
    </source>
</reference>
<dbReference type="InterPro" id="IPR002401">
    <property type="entry name" value="Cyt_P450_E_grp-I"/>
</dbReference>
<dbReference type="InterPro" id="IPR050121">
    <property type="entry name" value="Cytochrome_P450_monoxygenase"/>
</dbReference>
<dbReference type="InterPro" id="IPR001128">
    <property type="entry name" value="Cyt_P450"/>
</dbReference>
<accession>A0ABW1P9C1</accession>
<comment type="similarity">
    <text evidence="1">Belongs to the cytochrome P450 family.</text>
</comment>
<dbReference type="Gene3D" id="1.10.630.10">
    <property type="entry name" value="Cytochrome P450"/>
    <property type="match status" value="1"/>
</dbReference>
<dbReference type="EMBL" id="JBHSQO010000023">
    <property type="protein sequence ID" value="MFC6091950.1"/>
    <property type="molecule type" value="Genomic_DNA"/>
</dbReference>
<dbReference type="CDD" id="cd00302">
    <property type="entry name" value="cytochrome_P450"/>
    <property type="match status" value="1"/>
</dbReference>
<proteinExistence type="inferred from homology"/>
<dbReference type="PRINTS" id="PR00463">
    <property type="entry name" value="EP450I"/>
</dbReference>
<dbReference type="SUPFAM" id="SSF48264">
    <property type="entry name" value="Cytochrome P450"/>
    <property type="match status" value="1"/>
</dbReference>